<dbReference type="AlphaFoldDB" id="A0AAD0RXS3"/>
<dbReference type="KEGG" id="pdj:D0907_03005"/>
<name>A0AAD0RXS3_9GAMM</name>
<evidence type="ECO:0000313" key="3">
    <source>
        <dbReference type="Proteomes" id="UP000183805"/>
    </source>
</evidence>
<dbReference type="InterPro" id="IPR025284">
    <property type="entry name" value="DUF4144"/>
</dbReference>
<evidence type="ECO:0000313" key="4">
    <source>
        <dbReference type="Proteomes" id="UP000264605"/>
    </source>
</evidence>
<dbReference type="RefSeq" id="WP_036971045.1">
    <property type="nucleotide sequence ID" value="NZ_CP032090.1"/>
</dbReference>
<evidence type="ECO:0000313" key="1">
    <source>
        <dbReference type="EMBL" id="AXV64317.1"/>
    </source>
</evidence>
<dbReference type="Pfam" id="PF13642">
    <property type="entry name" value="DUF4144"/>
    <property type="match status" value="1"/>
</dbReference>
<dbReference type="EMBL" id="FPAZ01000005">
    <property type="protein sequence ID" value="SFT58327.1"/>
    <property type="molecule type" value="Genomic_DNA"/>
</dbReference>
<dbReference type="EMBL" id="CP032090">
    <property type="protein sequence ID" value="AXV64317.1"/>
    <property type="molecule type" value="Genomic_DNA"/>
</dbReference>
<organism evidence="1 4">
    <name type="scientific">Pseudoalteromonas lipolytica</name>
    <dbReference type="NCBI Taxonomy" id="570156"/>
    <lineage>
        <taxon>Bacteria</taxon>
        <taxon>Pseudomonadati</taxon>
        <taxon>Pseudomonadota</taxon>
        <taxon>Gammaproteobacteria</taxon>
        <taxon>Alteromonadales</taxon>
        <taxon>Pseudoalteromonadaceae</taxon>
        <taxon>Pseudoalteromonas</taxon>
    </lineage>
</organism>
<evidence type="ECO:0000313" key="2">
    <source>
        <dbReference type="EMBL" id="SFT58327.1"/>
    </source>
</evidence>
<proteinExistence type="predicted"/>
<reference evidence="2 3" key="1">
    <citation type="submission" date="2016-10" db="EMBL/GenBank/DDBJ databases">
        <authorList>
            <person name="Varghese N."/>
            <person name="Submissions S."/>
        </authorList>
    </citation>
    <scope>NUCLEOTIDE SEQUENCE [LARGE SCALE GENOMIC DNA]</scope>
    <source>
        <strain evidence="2 3">CGMCC 1.8499</strain>
    </source>
</reference>
<dbReference type="Proteomes" id="UP000264605">
    <property type="component" value="Chromosome"/>
</dbReference>
<protein>
    <submittedName>
        <fullName evidence="1">Uncharacterized protein</fullName>
    </submittedName>
</protein>
<dbReference type="GeneID" id="99504413"/>
<accession>A0AAD0RXS3</accession>
<reference evidence="1 4" key="2">
    <citation type="submission" date="2018-08" db="EMBL/GenBank/DDBJ databases">
        <title>Draft genome sequence of Pseudoalteromonas donghaensis HJ51.</title>
        <authorList>
            <person name="Oh J."/>
            <person name="Roh D."/>
        </authorList>
    </citation>
    <scope>NUCLEOTIDE SEQUENCE [LARGE SCALE GENOMIC DNA]</scope>
    <source>
        <strain evidence="1 4">HJ51</strain>
    </source>
</reference>
<dbReference type="Proteomes" id="UP000183805">
    <property type="component" value="Unassembled WGS sequence"/>
</dbReference>
<gene>
    <name evidence="1" type="ORF">D0907_03005</name>
    <name evidence="2" type="ORF">SAMN04487854_10593</name>
</gene>
<sequence length="97" mass="11064">MHQSFPLIICAQQELDYLKDESDLESFLFNLDENQKNQVILIAKNGQHFDLNNNQLAPLSDTDLAKRVTQHLTQEGICCLSKVTRLTTQQAFSLLES</sequence>
<keyword evidence="3" id="KW-1185">Reference proteome</keyword>